<dbReference type="GO" id="GO:0003700">
    <property type="term" value="F:DNA-binding transcription factor activity"/>
    <property type="evidence" value="ECO:0007669"/>
    <property type="project" value="TreeGrafter"/>
</dbReference>
<evidence type="ECO:0000256" key="2">
    <source>
        <dbReference type="ARBA" id="ARBA00023125"/>
    </source>
</evidence>
<accession>A0A919CT22</accession>
<dbReference type="Proteomes" id="UP000630353">
    <property type="component" value="Unassembled WGS sequence"/>
</dbReference>
<dbReference type="Pfam" id="PF00440">
    <property type="entry name" value="TetR_N"/>
    <property type="match status" value="1"/>
</dbReference>
<reference evidence="6" key="1">
    <citation type="journal article" date="2014" name="Int. J. Syst. Evol. Microbiol.">
        <title>Complete genome sequence of Corynebacterium casei LMG S-19264T (=DSM 44701T), isolated from a smear-ripened cheese.</title>
        <authorList>
            <consortium name="US DOE Joint Genome Institute (JGI-PGF)"/>
            <person name="Walter F."/>
            <person name="Albersmeier A."/>
            <person name="Kalinowski J."/>
            <person name="Ruckert C."/>
        </authorList>
    </citation>
    <scope>NUCLEOTIDE SEQUENCE</scope>
    <source>
        <strain evidence="6">KCTC 42651</strain>
    </source>
</reference>
<evidence type="ECO:0000313" key="6">
    <source>
        <dbReference type="EMBL" id="GHD60532.1"/>
    </source>
</evidence>
<keyword evidence="7" id="KW-1185">Reference proteome</keyword>
<dbReference type="PANTHER" id="PTHR30055">
    <property type="entry name" value="HTH-TYPE TRANSCRIPTIONAL REGULATOR RUTR"/>
    <property type="match status" value="1"/>
</dbReference>
<dbReference type="EMBL" id="BMZS01000012">
    <property type="protein sequence ID" value="GHD60532.1"/>
    <property type="molecule type" value="Genomic_DNA"/>
</dbReference>
<evidence type="ECO:0000256" key="3">
    <source>
        <dbReference type="ARBA" id="ARBA00023163"/>
    </source>
</evidence>
<reference evidence="6" key="2">
    <citation type="submission" date="2020-09" db="EMBL/GenBank/DDBJ databases">
        <authorList>
            <person name="Sun Q."/>
            <person name="Kim S."/>
        </authorList>
    </citation>
    <scope>NUCLEOTIDE SEQUENCE</scope>
    <source>
        <strain evidence="6">KCTC 42651</strain>
    </source>
</reference>
<dbReference type="AlphaFoldDB" id="A0A919CT22"/>
<organism evidence="6 7">
    <name type="scientific">Thalassobaculum fulvum</name>
    <dbReference type="NCBI Taxonomy" id="1633335"/>
    <lineage>
        <taxon>Bacteria</taxon>
        <taxon>Pseudomonadati</taxon>
        <taxon>Pseudomonadota</taxon>
        <taxon>Alphaproteobacteria</taxon>
        <taxon>Rhodospirillales</taxon>
        <taxon>Thalassobaculaceae</taxon>
        <taxon>Thalassobaculum</taxon>
    </lineage>
</organism>
<feature type="domain" description="HTH tetR-type" evidence="5">
    <location>
        <begin position="5"/>
        <end position="65"/>
    </location>
</feature>
<dbReference type="InterPro" id="IPR023772">
    <property type="entry name" value="DNA-bd_HTH_TetR-type_CS"/>
</dbReference>
<comment type="caution">
    <text evidence="6">The sequence shown here is derived from an EMBL/GenBank/DDBJ whole genome shotgun (WGS) entry which is preliminary data.</text>
</comment>
<dbReference type="SUPFAM" id="SSF48498">
    <property type="entry name" value="Tetracyclin repressor-like, C-terminal domain"/>
    <property type="match status" value="1"/>
</dbReference>
<keyword evidence="1" id="KW-0805">Transcription regulation</keyword>
<proteinExistence type="predicted"/>
<evidence type="ECO:0000256" key="1">
    <source>
        <dbReference type="ARBA" id="ARBA00023015"/>
    </source>
</evidence>
<dbReference type="PANTHER" id="PTHR30055:SF238">
    <property type="entry name" value="MYCOFACTOCIN BIOSYNTHESIS TRANSCRIPTIONAL REGULATOR MFTR-RELATED"/>
    <property type="match status" value="1"/>
</dbReference>
<evidence type="ECO:0000313" key="7">
    <source>
        <dbReference type="Proteomes" id="UP000630353"/>
    </source>
</evidence>
<dbReference type="InterPro" id="IPR050109">
    <property type="entry name" value="HTH-type_TetR-like_transc_reg"/>
</dbReference>
<keyword evidence="2 4" id="KW-0238">DNA-binding</keyword>
<gene>
    <name evidence="6" type="ORF">GCM10017083_46530</name>
</gene>
<evidence type="ECO:0000256" key="4">
    <source>
        <dbReference type="PROSITE-ProRule" id="PRU00335"/>
    </source>
</evidence>
<name>A0A919CT22_9PROT</name>
<dbReference type="PROSITE" id="PS01081">
    <property type="entry name" value="HTH_TETR_1"/>
    <property type="match status" value="1"/>
</dbReference>
<dbReference type="InterPro" id="IPR036271">
    <property type="entry name" value="Tet_transcr_reg_TetR-rel_C_sf"/>
</dbReference>
<evidence type="ECO:0000259" key="5">
    <source>
        <dbReference type="PROSITE" id="PS50977"/>
    </source>
</evidence>
<sequence>MPRRPDTRQRIERAALSLFAAKGVDATTTKDIAAEVGISEGAIYRHFRSKDELTWHLFSTHYTDLARHIDAVMAESGGLADRIDRTVALFCGLFDREPDLFAFILLSQHGQLGRVTEDMPTPVESLRRMFHDGIGRGECRGTDPDLMAAMALGLVTQPATFAIYGRIARPLGRLAPALADAVKRAVLA</sequence>
<dbReference type="RefSeq" id="WP_189994186.1">
    <property type="nucleotide sequence ID" value="NZ_BMZS01000012.1"/>
</dbReference>
<dbReference type="SUPFAM" id="SSF46689">
    <property type="entry name" value="Homeodomain-like"/>
    <property type="match status" value="1"/>
</dbReference>
<protein>
    <submittedName>
        <fullName evidence="6">TetR family transcriptional regulator</fullName>
    </submittedName>
</protein>
<keyword evidence="3" id="KW-0804">Transcription</keyword>
<dbReference type="GO" id="GO:0000976">
    <property type="term" value="F:transcription cis-regulatory region binding"/>
    <property type="evidence" value="ECO:0007669"/>
    <property type="project" value="TreeGrafter"/>
</dbReference>
<dbReference type="PROSITE" id="PS50977">
    <property type="entry name" value="HTH_TETR_2"/>
    <property type="match status" value="1"/>
</dbReference>
<dbReference type="Gene3D" id="1.10.357.10">
    <property type="entry name" value="Tetracycline Repressor, domain 2"/>
    <property type="match status" value="1"/>
</dbReference>
<feature type="DNA-binding region" description="H-T-H motif" evidence="4">
    <location>
        <begin position="28"/>
        <end position="47"/>
    </location>
</feature>
<dbReference type="InterPro" id="IPR009057">
    <property type="entry name" value="Homeodomain-like_sf"/>
</dbReference>
<dbReference type="PRINTS" id="PR00455">
    <property type="entry name" value="HTHTETR"/>
</dbReference>
<dbReference type="InterPro" id="IPR001647">
    <property type="entry name" value="HTH_TetR"/>
</dbReference>